<evidence type="ECO:0000313" key="8">
    <source>
        <dbReference type="Proteomes" id="UP000287033"/>
    </source>
</evidence>
<feature type="chain" id="PRO_5019103725" evidence="6">
    <location>
        <begin position="22"/>
        <end position="91"/>
    </location>
</feature>
<comment type="subcellular location">
    <subcellularLocation>
        <location evidence="1">Secreted</location>
    </subcellularLocation>
</comment>
<keyword evidence="8" id="KW-1185">Reference proteome</keyword>
<name>A0A401SM74_CHIPU</name>
<dbReference type="AlphaFoldDB" id="A0A401SM74"/>
<dbReference type="GO" id="GO:0030250">
    <property type="term" value="F:guanylate cyclase activator activity"/>
    <property type="evidence" value="ECO:0007669"/>
    <property type="project" value="InterPro"/>
</dbReference>
<evidence type="ECO:0000256" key="3">
    <source>
        <dbReference type="ARBA" id="ARBA00022525"/>
    </source>
</evidence>
<dbReference type="OMA" id="CSICAYV"/>
<sequence length="91" mass="10473">MTMRALFTSILLSICLRGFTATVVVRVGLFDLPLAEVIDLKELMDNEIFERPRFTYMGTSLFCNNSVLPVIFKPICEKADAPQIFFMLREY</sequence>
<dbReference type="GO" id="GO:0005576">
    <property type="term" value="C:extracellular region"/>
    <property type="evidence" value="ECO:0007669"/>
    <property type="project" value="UniProtKB-SubCell"/>
</dbReference>
<accession>A0A401SM74</accession>
<evidence type="ECO:0000256" key="2">
    <source>
        <dbReference type="ARBA" id="ARBA00009883"/>
    </source>
</evidence>
<evidence type="ECO:0000256" key="5">
    <source>
        <dbReference type="ARBA" id="ARBA00023157"/>
    </source>
</evidence>
<dbReference type="SUPFAM" id="SSF89890">
    <property type="entry name" value="Proguanylin"/>
    <property type="match status" value="1"/>
</dbReference>
<evidence type="ECO:0000256" key="6">
    <source>
        <dbReference type="SAM" id="SignalP"/>
    </source>
</evidence>
<keyword evidence="3" id="KW-0964">Secreted</keyword>
<gene>
    <name evidence="7" type="ORF">chiPu_0009950</name>
</gene>
<organism evidence="7 8">
    <name type="scientific">Chiloscyllium punctatum</name>
    <name type="common">Brownbanded bambooshark</name>
    <name type="synonym">Hemiscyllium punctatum</name>
    <dbReference type="NCBI Taxonomy" id="137246"/>
    <lineage>
        <taxon>Eukaryota</taxon>
        <taxon>Metazoa</taxon>
        <taxon>Chordata</taxon>
        <taxon>Craniata</taxon>
        <taxon>Vertebrata</taxon>
        <taxon>Chondrichthyes</taxon>
        <taxon>Elasmobranchii</taxon>
        <taxon>Galeomorphii</taxon>
        <taxon>Galeoidea</taxon>
        <taxon>Orectolobiformes</taxon>
        <taxon>Hemiscylliidae</taxon>
        <taxon>Chiloscyllium</taxon>
    </lineage>
</organism>
<reference evidence="7 8" key="1">
    <citation type="journal article" date="2018" name="Nat. Ecol. Evol.">
        <title>Shark genomes provide insights into elasmobranch evolution and the origin of vertebrates.</title>
        <authorList>
            <person name="Hara Y"/>
            <person name="Yamaguchi K"/>
            <person name="Onimaru K"/>
            <person name="Kadota M"/>
            <person name="Koyanagi M"/>
            <person name="Keeley SD"/>
            <person name="Tatsumi K"/>
            <person name="Tanaka K"/>
            <person name="Motone F"/>
            <person name="Kageyama Y"/>
            <person name="Nozu R"/>
            <person name="Adachi N"/>
            <person name="Nishimura O"/>
            <person name="Nakagawa R"/>
            <person name="Tanegashima C"/>
            <person name="Kiyatake I"/>
            <person name="Matsumoto R"/>
            <person name="Murakumo K"/>
            <person name="Nishida K"/>
            <person name="Terakita A"/>
            <person name="Kuratani S"/>
            <person name="Sato K"/>
            <person name="Hyodo S Kuraku.S."/>
        </authorList>
    </citation>
    <scope>NUCLEOTIDE SEQUENCE [LARGE SCALE GENOMIC DNA]</scope>
</reference>
<keyword evidence="5" id="KW-1015">Disulfide bond</keyword>
<dbReference type="OrthoDB" id="9926421at2759"/>
<comment type="similarity">
    <text evidence="2">Belongs to the guanylin family.</text>
</comment>
<evidence type="ECO:0000256" key="1">
    <source>
        <dbReference type="ARBA" id="ARBA00004613"/>
    </source>
</evidence>
<dbReference type="InterPro" id="IPR000879">
    <property type="entry name" value="Guanylin"/>
</dbReference>
<dbReference type="EMBL" id="BEZZ01000368">
    <property type="protein sequence ID" value="GCC31492.1"/>
    <property type="molecule type" value="Genomic_DNA"/>
</dbReference>
<comment type="caution">
    <text evidence="7">The sequence shown here is derived from an EMBL/GenBank/DDBJ whole genome shotgun (WGS) entry which is preliminary data.</text>
</comment>
<proteinExistence type="inferred from homology"/>
<protein>
    <submittedName>
        <fullName evidence="7">Uncharacterized protein</fullName>
    </submittedName>
</protein>
<dbReference type="InterPro" id="IPR036382">
    <property type="entry name" value="Guanylin_sf"/>
</dbReference>
<dbReference type="Pfam" id="PF02058">
    <property type="entry name" value="Guanylin"/>
    <property type="match status" value="1"/>
</dbReference>
<dbReference type="STRING" id="137246.A0A401SM74"/>
<keyword evidence="4 6" id="KW-0732">Signal</keyword>
<evidence type="ECO:0000256" key="4">
    <source>
        <dbReference type="ARBA" id="ARBA00022729"/>
    </source>
</evidence>
<dbReference type="Gene3D" id="3.90.1450.10">
    <property type="entry name" value="Guanylin"/>
    <property type="match status" value="1"/>
</dbReference>
<feature type="signal peptide" evidence="6">
    <location>
        <begin position="1"/>
        <end position="21"/>
    </location>
</feature>
<dbReference type="Proteomes" id="UP000287033">
    <property type="component" value="Unassembled WGS sequence"/>
</dbReference>
<evidence type="ECO:0000313" key="7">
    <source>
        <dbReference type="EMBL" id="GCC31492.1"/>
    </source>
</evidence>